<dbReference type="STRING" id="1912961.BU204_08625"/>
<gene>
    <name evidence="1" type="ORF">BU204_08625</name>
</gene>
<evidence type="ECO:0000313" key="2">
    <source>
        <dbReference type="Proteomes" id="UP000185596"/>
    </source>
</evidence>
<dbReference type="InterPro" id="IPR021607">
    <property type="entry name" value="DUF3224"/>
</dbReference>
<dbReference type="InterPro" id="IPR023159">
    <property type="entry name" value="SO1590-like_sf"/>
</dbReference>
<accession>A0A1Q8CU29</accession>
<evidence type="ECO:0008006" key="3">
    <source>
        <dbReference type="Google" id="ProtNLM"/>
    </source>
</evidence>
<dbReference type="Proteomes" id="UP000185596">
    <property type="component" value="Unassembled WGS sequence"/>
</dbReference>
<protein>
    <recommendedName>
        <fullName evidence="3">DUF3224 domain-containing protein</fullName>
    </recommendedName>
</protein>
<organism evidence="1 2">
    <name type="scientific">Actinophytocola xanthii</name>
    <dbReference type="NCBI Taxonomy" id="1912961"/>
    <lineage>
        <taxon>Bacteria</taxon>
        <taxon>Bacillati</taxon>
        <taxon>Actinomycetota</taxon>
        <taxon>Actinomycetes</taxon>
        <taxon>Pseudonocardiales</taxon>
        <taxon>Pseudonocardiaceae</taxon>
    </lineage>
</organism>
<keyword evidence="2" id="KW-1185">Reference proteome</keyword>
<sequence>MTPVTATHTGFAEGTVEVVSYADHPLGPPDPGGTELLYTLTEFHYTGGMEGTGYHAYLQRLTPDSGPFRVMARVVGSLGGRPGTFVTEGAGTRLPTGPVDVDWRIVEGTGTGELVGVTGTGTVTTTEEGVVRYTLSYAFPGG</sequence>
<reference evidence="1 2" key="1">
    <citation type="submission" date="2016-12" db="EMBL/GenBank/DDBJ databases">
        <title>The draft genome sequence of Actinophytocola sp. 11-183.</title>
        <authorList>
            <person name="Wang W."/>
            <person name="Yuan L."/>
        </authorList>
    </citation>
    <scope>NUCLEOTIDE SEQUENCE [LARGE SCALE GENOMIC DNA]</scope>
    <source>
        <strain evidence="1 2">11-183</strain>
    </source>
</reference>
<dbReference type="AlphaFoldDB" id="A0A1Q8CU29"/>
<dbReference type="Gene3D" id="2.40.350.10">
    <property type="entry name" value="SO1590-like"/>
    <property type="match status" value="1"/>
</dbReference>
<dbReference type="EMBL" id="MSIE01000013">
    <property type="protein sequence ID" value="OLF17867.1"/>
    <property type="molecule type" value="Genomic_DNA"/>
</dbReference>
<evidence type="ECO:0000313" key="1">
    <source>
        <dbReference type="EMBL" id="OLF17867.1"/>
    </source>
</evidence>
<comment type="caution">
    <text evidence="1">The sequence shown here is derived from an EMBL/GenBank/DDBJ whole genome shotgun (WGS) entry which is preliminary data.</text>
</comment>
<dbReference type="Pfam" id="PF11528">
    <property type="entry name" value="DUF3224"/>
    <property type="match status" value="1"/>
</dbReference>
<name>A0A1Q8CU29_9PSEU</name>
<proteinExistence type="predicted"/>
<dbReference type="SUPFAM" id="SSF159238">
    <property type="entry name" value="SO1590-like"/>
    <property type="match status" value="1"/>
</dbReference>